<dbReference type="AlphaFoldDB" id="A0A2I0KT46"/>
<organism evidence="1 2">
    <name type="scientific">Punica granatum</name>
    <name type="common">Pomegranate</name>
    <dbReference type="NCBI Taxonomy" id="22663"/>
    <lineage>
        <taxon>Eukaryota</taxon>
        <taxon>Viridiplantae</taxon>
        <taxon>Streptophyta</taxon>
        <taxon>Embryophyta</taxon>
        <taxon>Tracheophyta</taxon>
        <taxon>Spermatophyta</taxon>
        <taxon>Magnoliopsida</taxon>
        <taxon>eudicotyledons</taxon>
        <taxon>Gunneridae</taxon>
        <taxon>Pentapetalae</taxon>
        <taxon>rosids</taxon>
        <taxon>malvids</taxon>
        <taxon>Myrtales</taxon>
        <taxon>Lythraceae</taxon>
        <taxon>Punica</taxon>
    </lineage>
</organism>
<accession>A0A2I0KT46</accession>
<evidence type="ECO:0000313" key="1">
    <source>
        <dbReference type="EMBL" id="PKI71652.1"/>
    </source>
</evidence>
<name>A0A2I0KT46_PUNGR</name>
<reference evidence="1 2" key="1">
    <citation type="submission" date="2017-11" db="EMBL/GenBank/DDBJ databases">
        <title>De-novo sequencing of pomegranate (Punica granatum L.) genome.</title>
        <authorList>
            <person name="Akparov Z."/>
            <person name="Amiraslanov A."/>
            <person name="Hajiyeva S."/>
            <person name="Abbasov M."/>
            <person name="Kaur K."/>
            <person name="Hamwieh A."/>
            <person name="Solovyev V."/>
            <person name="Salamov A."/>
            <person name="Braich B."/>
            <person name="Kosarev P."/>
            <person name="Mahmoud A."/>
            <person name="Hajiyev E."/>
            <person name="Babayeva S."/>
            <person name="Izzatullayeva V."/>
            <person name="Mammadov A."/>
            <person name="Mammadov A."/>
            <person name="Sharifova S."/>
            <person name="Ojaghi J."/>
            <person name="Eynullazada K."/>
            <person name="Bayramov B."/>
            <person name="Abdulazimova A."/>
            <person name="Shahmuradov I."/>
        </authorList>
    </citation>
    <scope>NUCLEOTIDE SEQUENCE [LARGE SCALE GENOMIC DNA]</scope>
    <source>
        <strain evidence="2">cv. AG2017</strain>
        <tissue evidence="1">Leaf</tissue>
    </source>
</reference>
<sequence>MFRTRNWSGAARTQAPAATNYDVGSTTWADLRLAPLPSAMKVTILAHGPSWSPIEPVQAMYETINDKMGENLGTVSSSNESGSPVQLSCTSGSRIIKAFYVFQMCFKKIEAGARHVNYWWRFSSFYSTAGLFLPTCGLSLT</sequence>
<proteinExistence type="predicted"/>
<dbReference type="Proteomes" id="UP000233551">
    <property type="component" value="Unassembled WGS sequence"/>
</dbReference>
<comment type="caution">
    <text evidence="1">The sequence shown here is derived from an EMBL/GenBank/DDBJ whole genome shotgun (WGS) entry which is preliminary data.</text>
</comment>
<evidence type="ECO:0000313" key="2">
    <source>
        <dbReference type="Proteomes" id="UP000233551"/>
    </source>
</evidence>
<gene>
    <name evidence="1" type="ORF">CRG98_007975</name>
</gene>
<protein>
    <submittedName>
        <fullName evidence="1">Uncharacterized protein</fullName>
    </submittedName>
</protein>
<dbReference type="EMBL" id="PGOL01000363">
    <property type="protein sequence ID" value="PKI71652.1"/>
    <property type="molecule type" value="Genomic_DNA"/>
</dbReference>
<keyword evidence="2" id="KW-1185">Reference proteome</keyword>